<dbReference type="GO" id="GO:0003677">
    <property type="term" value="F:DNA binding"/>
    <property type="evidence" value="ECO:0007669"/>
    <property type="project" value="InterPro"/>
</dbReference>
<organism evidence="2 3">
    <name type="scientific">Saccharopolyspora elongata</name>
    <dbReference type="NCBI Taxonomy" id="2530387"/>
    <lineage>
        <taxon>Bacteria</taxon>
        <taxon>Bacillati</taxon>
        <taxon>Actinomycetota</taxon>
        <taxon>Actinomycetes</taxon>
        <taxon>Pseudonocardiales</taxon>
        <taxon>Pseudonocardiaceae</taxon>
        <taxon>Saccharopolyspora</taxon>
    </lineage>
</organism>
<name>A0A4R4YXE5_9PSEU</name>
<keyword evidence="3" id="KW-1185">Reference proteome</keyword>
<feature type="domain" description="HTH cro/C1-type" evidence="1">
    <location>
        <begin position="18"/>
        <end position="71"/>
    </location>
</feature>
<reference evidence="2 3" key="1">
    <citation type="submission" date="2019-03" db="EMBL/GenBank/DDBJ databases">
        <title>Draft genome sequences of novel Actinobacteria.</title>
        <authorList>
            <person name="Sahin N."/>
            <person name="Ay H."/>
            <person name="Saygin H."/>
        </authorList>
    </citation>
    <scope>NUCLEOTIDE SEQUENCE [LARGE SCALE GENOMIC DNA]</scope>
    <source>
        <strain evidence="2 3">7K502</strain>
    </source>
</reference>
<evidence type="ECO:0000313" key="2">
    <source>
        <dbReference type="EMBL" id="TDD49610.1"/>
    </source>
</evidence>
<dbReference type="SMART" id="SM00530">
    <property type="entry name" value="HTH_XRE"/>
    <property type="match status" value="1"/>
</dbReference>
<dbReference type="AlphaFoldDB" id="A0A4R4YXE5"/>
<proteinExistence type="predicted"/>
<protein>
    <submittedName>
        <fullName evidence="2">XRE family transcriptional regulator</fullName>
    </submittedName>
</protein>
<dbReference type="PROSITE" id="PS50943">
    <property type="entry name" value="HTH_CROC1"/>
    <property type="match status" value="1"/>
</dbReference>
<dbReference type="OrthoDB" id="4285266at2"/>
<evidence type="ECO:0000313" key="3">
    <source>
        <dbReference type="Proteomes" id="UP000294947"/>
    </source>
</evidence>
<dbReference type="InterPro" id="IPR010982">
    <property type="entry name" value="Lambda_DNA-bd_dom_sf"/>
</dbReference>
<evidence type="ECO:0000259" key="1">
    <source>
        <dbReference type="PROSITE" id="PS50943"/>
    </source>
</evidence>
<dbReference type="Proteomes" id="UP000294947">
    <property type="component" value="Unassembled WGS sequence"/>
</dbReference>
<gene>
    <name evidence="2" type="ORF">E1288_19040</name>
</gene>
<dbReference type="RefSeq" id="WP_132486923.1">
    <property type="nucleotide sequence ID" value="NZ_SMKW01000024.1"/>
</dbReference>
<dbReference type="SUPFAM" id="SSF47413">
    <property type="entry name" value="lambda repressor-like DNA-binding domains"/>
    <property type="match status" value="1"/>
</dbReference>
<dbReference type="Pfam" id="PF13560">
    <property type="entry name" value="HTH_31"/>
    <property type="match status" value="1"/>
</dbReference>
<dbReference type="InterPro" id="IPR043917">
    <property type="entry name" value="DUF5753"/>
</dbReference>
<dbReference type="EMBL" id="SMKW01000024">
    <property type="protein sequence ID" value="TDD49610.1"/>
    <property type="molecule type" value="Genomic_DNA"/>
</dbReference>
<dbReference type="Pfam" id="PF19054">
    <property type="entry name" value="DUF5753"/>
    <property type="match status" value="1"/>
</dbReference>
<accession>A0A4R4YXE5</accession>
<comment type="caution">
    <text evidence="2">The sequence shown here is derived from an EMBL/GenBank/DDBJ whole genome shotgun (WGS) entry which is preliminary data.</text>
</comment>
<dbReference type="InterPro" id="IPR001387">
    <property type="entry name" value="Cro/C1-type_HTH"/>
</dbReference>
<sequence>MAQWTDPAAQRWLIGVELRHYRQLANRPAVAAAEAIGCTAGKINHLESGRNRQQPDEVAALLRYYGAPDDVVQRLSQLAERDDQRAWWSPWNDVTAAWFQSFVGLEGQASHEFLYEPVFVPGLLQTEAYARAVTSATPRVRPDHVDRFVAFRQARAAVLTDSEPLELAVVVGEAALRLDVGDPEVLQDQYRHLIRLAALPNVELQILRPEDGIHSGFTGAFAILGFDHAHSVGYVELQDDAVYIHDQERMRGYNMAAENLREVALSPADSVRFIESLGRD</sequence>